<dbReference type="AlphaFoldDB" id="D7FHK5"/>
<feature type="region of interest" description="Disordered" evidence="1">
    <location>
        <begin position="296"/>
        <end position="327"/>
    </location>
</feature>
<accession>D7FHK5</accession>
<feature type="signal peptide" evidence="2">
    <location>
        <begin position="1"/>
        <end position="34"/>
    </location>
</feature>
<protein>
    <submittedName>
        <fullName evidence="3">Uncharacterized protein</fullName>
    </submittedName>
</protein>
<evidence type="ECO:0000256" key="1">
    <source>
        <dbReference type="SAM" id="MobiDB-lite"/>
    </source>
</evidence>
<evidence type="ECO:0000256" key="2">
    <source>
        <dbReference type="SAM" id="SignalP"/>
    </source>
</evidence>
<feature type="chain" id="PRO_5003095548" evidence="2">
    <location>
        <begin position="35"/>
        <end position="327"/>
    </location>
</feature>
<evidence type="ECO:0000313" key="4">
    <source>
        <dbReference type="Proteomes" id="UP000002630"/>
    </source>
</evidence>
<feature type="compositionally biased region" description="Gly residues" evidence="1">
    <location>
        <begin position="306"/>
        <end position="318"/>
    </location>
</feature>
<keyword evidence="2" id="KW-0732">Signal</keyword>
<dbReference type="EMBL" id="FN647779">
    <property type="protein sequence ID" value="CBJ28562.1"/>
    <property type="molecule type" value="Genomic_DNA"/>
</dbReference>
<dbReference type="EMBL" id="FN649750">
    <property type="protein sequence ID" value="CBJ28562.1"/>
    <property type="molecule type" value="Genomic_DNA"/>
</dbReference>
<dbReference type="InParanoid" id="D7FHK5"/>
<name>D7FHK5_ECTSI</name>
<gene>
    <name evidence="3" type="ORF">Esi_0109_0006</name>
</gene>
<proteinExistence type="predicted"/>
<reference evidence="3 4" key="1">
    <citation type="journal article" date="2010" name="Nature">
        <title>The Ectocarpus genome and the independent evolution of multicellularity in brown algae.</title>
        <authorList>
            <person name="Cock J.M."/>
            <person name="Sterck L."/>
            <person name="Rouze P."/>
            <person name="Scornet D."/>
            <person name="Allen A.E."/>
            <person name="Amoutzias G."/>
            <person name="Anthouard V."/>
            <person name="Artiguenave F."/>
            <person name="Aury J.M."/>
            <person name="Badger J.H."/>
            <person name="Beszteri B."/>
            <person name="Billiau K."/>
            <person name="Bonnet E."/>
            <person name="Bothwell J.H."/>
            <person name="Bowler C."/>
            <person name="Boyen C."/>
            <person name="Brownlee C."/>
            <person name="Carrano C.J."/>
            <person name="Charrier B."/>
            <person name="Cho G.Y."/>
            <person name="Coelho S.M."/>
            <person name="Collen J."/>
            <person name="Corre E."/>
            <person name="Da Silva C."/>
            <person name="Delage L."/>
            <person name="Delaroque N."/>
            <person name="Dittami S.M."/>
            <person name="Doulbeau S."/>
            <person name="Elias M."/>
            <person name="Farnham G."/>
            <person name="Gachon C.M."/>
            <person name="Gschloessl B."/>
            <person name="Heesch S."/>
            <person name="Jabbari K."/>
            <person name="Jubin C."/>
            <person name="Kawai H."/>
            <person name="Kimura K."/>
            <person name="Kloareg B."/>
            <person name="Kupper F.C."/>
            <person name="Lang D."/>
            <person name="Le Bail A."/>
            <person name="Leblanc C."/>
            <person name="Lerouge P."/>
            <person name="Lohr M."/>
            <person name="Lopez P.J."/>
            <person name="Martens C."/>
            <person name="Maumus F."/>
            <person name="Michel G."/>
            <person name="Miranda-Saavedra D."/>
            <person name="Morales J."/>
            <person name="Moreau H."/>
            <person name="Motomura T."/>
            <person name="Nagasato C."/>
            <person name="Napoli C.A."/>
            <person name="Nelson D.R."/>
            <person name="Nyvall-Collen P."/>
            <person name="Peters A.F."/>
            <person name="Pommier C."/>
            <person name="Potin P."/>
            <person name="Poulain J."/>
            <person name="Quesneville H."/>
            <person name="Read B."/>
            <person name="Rensing S.A."/>
            <person name="Ritter A."/>
            <person name="Rousvoal S."/>
            <person name="Samanta M."/>
            <person name="Samson G."/>
            <person name="Schroeder D.C."/>
            <person name="Segurens B."/>
            <person name="Strittmatter M."/>
            <person name="Tonon T."/>
            <person name="Tregear J.W."/>
            <person name="Valentin K."/>
            <person name="von Dassow P."/>
            <person name="Yamagishi T."/>
            <person name="Van de Peer Y."/>
            <person name="Wincker P."/>
        </authorList>
    </citation>
    <scope>NUCLEOTIDE SEQUENCE [LARGE SCALE GENOMIC DNA]</scope>
    <source>
        <strain evidence="4">Ec32 / CCAP1310/4</strain>
    </source>
</reference>
<evidence type="ECO:0000313" key="3">
    <source>
        <dbReference type="EMBL" id="CBJ28562.1"/>
    </source>
</evidence>
<organism evidence="3 4">
    <name type="scientific">Ectocarpus siliculosus</name>
    <name type="common">Brown alga</name>
    <name type="synonym">Conferva siliculosa</name>
    <dbReference type="NCBI Taxonomy" id="2880"/>
    <lineage>
        <taxon>Eukaryota</taxon>
        <taxon>Sar</taxon>
        <taxon>Stramenopiles</taxon>
        <taxon>Ochrophyta</taxon>
        <taxon>PX clade</taxon>
        <taxon>Phaeophyceae</taxon>
        <taxon>Ectocarpales</taxon>
        <taxon>Ectocarpaceae</taxon>
        <taxon>Ectocarpus</taxon>
    </lineage>
</organism>
<dbReference type="Proteomes" id="UP000002630">
    <property type="component" value="Linkage Group LG25"/>
</dbReference>
<dbReference type="OrthoDB" id="10342062at2759"/>
<keyword evidence="4" id="KW-1185">Reference proteome</keyword>
<sequence>MMCPTHAREMKPPTTKCFLRILLMLSLSTGPVGCFIVSGGGGRSRSTAQRLRPNRGVDRPLQSDYAGTNAAAPMAVHPASRSAGVVDLGGQRSVSTWRRAGSGVDRACWRKKGVRLFAAEGEGEEDDDEAVAAAALREGVDDRQRSEKELEVEKNYTPEEREFVEFFFAEHEAAEEPERDEDELAVYDHGYKMYAGEGGAIESEWDAAVGKGDIWDLSPYEDFDPKVPPVHYKYSNEDLQASLTSEVNPFPLHSEWVDRDIKVANIDEDKKAAIQPMMSVIEQVCQLIDTTDDVFSFKGPRPPRRGFGGGARGGGGGSSLSLQPDQR</sequence>